<dbReference type="GO" id="GO:0035371">
    <property type="term" value="C:microtubule plus-end"/>
    <property type="evidence" value="ECO:0007669"/>
    <property type="project" value="TreeGrafter"/>
</dbReference>
<dbReference type="GO" id="GO:0008093">
    <property type="term" value="F:cytoskeletal anchor activity"/>
    <property type="evidence" value="ECO:0007669"/>
    <property type="project" value="TreeGrafter"/>
</dbReference>
<comment type="caution">
    <text evidence="6">The sequence shown here is derived from an EMBL/GenBank/DDBJ whole genome shotgun (WGS) entry which is preliminary data.</text>
</comment>
<dbReference type="SUPFAM" id="SSF143575">
    <property type="entry name" value="GAS2 domain-like"/>
    <property type="match status" value="1"/>
</dbReference>
<dbReference type="InterPro" id="IPR036534">
    <property type="entry name" value="GAR_dom_sf"/>
</dbReference>
<protein>
    <recommendedName>
        <fullName evidence="5">GAR domain-containing protein</fullName>
    </recommendedName>
</protein>
<dbReference type="InterPro" id="IPR003108">
    <property type="entry name" value="GAR_dom"/>
</dbReference>
<feature type="compositionally biased region" description="Polar residues" evidence="4">
    <location>
        <begin position="238"/>
        <end position="249"/>
    </location>
</feature>
<proteinExistence type="predicted"/>
<dbReference type="GO" id="GO:0001725">
    <property type="term" value="C:stress fiber"/>
    <property type="evidence" value="ECO:0007669"/>
    <property type="project" value="TreeGrafter"/>
</dbReference>
<feature type="domain" description="GAR" evidence="5">
    <location>
        <begin position="16"/>
        <end position="88"/>
    </location>
</feature>
<accession>A0A7J7K1H7</accession>
<dbReference type="Proteomes" id="UP000593567">
    <property type="component" value="Unassembled WGS sequence"/>
</dbReference>
<dbReference type="PROSITE" id="PS51460">
    <property type="entry name" value="GAR"/>
    <property type="match status" value="1"/>
</dbReference>
<dbReference type="GO" id="GO:0051764">
    <property type="term" value="P:actin crosslink formation"/>
    <property type="evidence" value="ECO:0007669"/>
    <property type="project" value="TreeGrafter"/>
</dbReference>
<dbReference type="FunFam" id="3.30.920.20:FF:000001">
    <property type="entry name" value="Microtubule-actin cross-linking factor 1"/>
    <property type="match status" value="1"/>
</dbReference>
<sequence length="249" mass="27718">MMALRTDVERDMEKRTDAERIHDEVEKQVKRCCCQKQFAIQKVSDNKYVFGESQKLRLVRILRSTVMVRVGGGWQALDEFLVKNDPCRAKGRTNTELREKFILSENVVGQGMSSFTNKPSTSSKLSGGTRSGSTTPINHHYHSHYGHSHHLTPPTPVQRGTTPDREVSAIMSYKSRESPSYTHLGGATNSLSSSRASSRCSEVSEDAEPYAVRDTADNSRTTPSGPNSVGAKSRIPLSRNSSIRKPSYR</sequence>
<dbReference type="GO" id="GO:1904825">
    <property type="term" value="P:protein localization to microtubule plus-end"/>
    <property type="evidence" value="ECO:0007669"/>
    <property type="project" value="TreeGrafter"/>
</dbReference>
<dbReference type="PANTHER" id="PTHR46756:SF18">
    <property type="entry name" value="GAS2-LIKE PROTEIN PICKLED EGGS"/>
    <property type="match status" value="1"/>
</dbReference>
<name>A0A7J7K1H7_BUGNE</name>
<dbReference type="GO" id="GO:0051015">
    <property type="term" value="F:actin filament binding"/>
    <property type="evidence" value="ECO:0007669"/>
    <property type="project" value="TreeGrafter"/>
</dbReference>
<evidence type="ECO:0000256" key="3">
    <source>
        <dbReference type="ARBA" id="ARBA00023212"/>
    </source>
</evidence>
<evidence type="ECO:0000259" key="5">
    <source>
        <dbReference type="PROSITE" id="PS51460"/>
    </source>
</evidence>
<keyword evidence="2" id="KW-0963">Cytoplasm</keyword>
<organism evidence="6 7">
    <name type="scientific">Bugula neritina</name>
    <name type="common">Brown bryozoan</name>
    <name type="synonym">Sertularia neritina</name>
    <dbReference type="NCBI Taxonomy" id="10212"/>
    <lineage>
        <taxon>Eukaryota</taxon>
        <taxon>Metazoa</taxon>
        <taxon>Spiralia</taxon>
        <taxon>Lophotrochozoa</taxon>
        <taxon>Bryozoa</taxon>
        <taxon>Gymnolaemata</taxon>
        <taxon>Cheilostomatida</taxon>
        <taxon>Flustrina</taxon>
        <taxon>Buguloidea</taxon>
        <taxon>Bugulidae</taxon>
        <taxon>Bugula</taxon>
    </lineage>
</organism>
<dbReference type="Gene3D" id="3.30.920.20">
    <property type="entry name" value="Gas2-like domain"/>
    <property type="match status" value="1"/>
</dbReference>
<gene>
    <name evidence="6" type="ORF">EB796_009623</name>
</gene>
<comment type="subcellular location">
    <subcellularLocation>
        <location evidence="1">Cytoplasm</location>
        <location evidence="1">Cytoskeleton</location>
    </subcellularLocation>
</comment>
<feature type="region of interest" description="Disordered" evidence="4">
    <location>
        <begin position="112"/>
        <end position="249"/>
    </location>
</feature>
<reference evidence="6" key="1">
    <citation type="submission" date="2020-06" db="EMBL/GenBank/DDBJ databases">
        <title>Draft genome of Bugula neritina, a colonial animal packing powerful symbionts and potential medicines.</title>
        <authorList>
            <person name="Rayko M."/>
        </authorList>
    </citation>
    <scope>NUCLEOTIDE SEQUENCE [LARGE SCALE GENOMIC DNA]</scope>
    <source>
        <strain evidence="6">Kwan_BN1</strain>
    </source>
</reference>
<keyword evidence="7" id="KW-1185">Reference proteome</keyword>
<keyword evidence="3" id="KW-0206">Cytoskeleton</keyword>
<dbReference type="OrthoDB" id="6285487at2759"/>
<evidence type="ECO:0000313" key="7">
    <source>
        <dbReference type="Proteomes" id="UP000593567"/>
    </source>
</evidence>
<dbReference type="GO" id="GO:0008017">
    <property type="term" value="F:microtubule binding"/>
    <property type="evidence" value="ECO:0007669"/>
    <property type="project" value="InterPro"/>
</dbReference>
<evidence type="ECO:0000313" key="6">
    <source>
        <dbReference type="EMBL" id="KAF6032057.1"/>
    </source>
</evidence>
<dbReference type="GO" id="GO:0005884">
    <property type="term" value="C:actin filament"/>
    <property type="evidence" value="ECO:0007669"/>
    <property type="project" value="TreeGrafter"/>
</dbReference>
<feature type="compositionally biased region" description="Basic residues" evidence="4">
    <location>
        <begin position="139"/>
        <end position="150"/>
    </location>
</feature>
<dbReference type="AlphaFoldDB" id="A0A7J7K1H7"/>
<evidence type="ECO:0000256" key="2">
    <source>
        <dbReference type="ARBA" id="ARBA00022490"/>
    </source>
</evidence>
<evidence type="ECO:0000256" key="4">
    <source>
        <dbReference type="SAM" id="MobiDB-lite"/>
    </source>
</evidence>
<dbReference type="Pfam" id="PF02187">
    <property type="entry name" value="GAS2"/>
    <property type="match status" value="1"/>
</dbReference>
<dbReference type="SMART" id="SM00243">
    <property type="entry name" value="GAS2"/>
    <property type="match status" value="1"/>
</dbReference>
<dbReference type="PANTHER" id="PTHR46756">
    <property type="entry name" value="TRANSGELIN"/>
    <property type="match status" value="1"/>
</dbReference>
<dbReference type="GO" id="GO:0031110">
    <property type="term" value="P:regulation of microtubule polymerization or depolymerization"/>
    <property type="evidence" value="ECO:0007669"/>
    <property type="project" value="TreeGrafter"/>
</dbReference>
<feature type="compositionally biased region" description="Low complexity" evidence="4">
    <location>
        <begin position="190"/>
        <end position="201"/>
    </location>
</feature>
<dbReference type="GO" id="GO:0001578">
    <property type="term" value="P:microtubule bundle formation"/>
    <property type="evidence" value="ECO:0007669"/>
    <property type="project" value="TreeGrafter"/>
</dbReference>
<feature type="compositionally biased region" description="Polar residues" evidence="4">
    <location>
        <begin position="218"/>
        <end position="227"/>
    </location>
</feature>
<evidence type="ECO:0000256" key="1">
    <source>
        <dbReference type="ARBA" id="ARBA00004245"/>
    </source>
</evidence>
<dbReference type="EMBL" id="VXIV02001537">
    <property type="protein sequence ID" value="KAF6032057.1"/>
    <property type="molecule type" value="Genomic_DNA"/>
</dbReference>
<dbReference type="GO" id="GO:0005737">
    <property type="term" value="C:cytoplasm"/>
    <property type="evidence" value="ECO:0007669"/>
    <property type="project" value="TreeGrafter"/>
</dbReference>
<feature type="compositionally biased region" description="Polar residues" evidence="4">
    <location>
        <begin position="112"/>
        <end position="137"/>
    </location>
</feature>